<keyword evidence="2" id="KW-1185">Reference proteome</keyword>
<accession>A0A3D8YJ60</accession>
<dbReference type="AlphaFoldDB" id="A0A3D8YJ60"/>
<sequence>MYPVIDRPDWDHTEIWHHSGIWDHDFASKYSRVLHLESAVAIVNGQQLISKSQKNKFARLLMRYF</sequence>
<reference evidence="1 2" key="1">
    <citation type="submission" date="2018-07" db="EMBL/GenBank/DDBJ databases">
        <title>Dyadobacter roseus sp. nov., isolated from rose rhizosphere soil.</title>
        <authorList>
            <person name="Chen L."/>
        </authorList>
    </citation>
    <scope>NUCLEOTIDE SEQUENCE [LARGE SCALE GENOMIC DNA]</scope>
    <source>
        <strain evidence="1 2">RS19</strain>
    </source>
</reference>
<comment type="caution">
    <text evidence="1">The sequence shown here is derived from an EMBL/GenBank/DDBJ whole genome shotgun (WGS) entry which is preliminary data.</text>
</comment>
<evidence type="ECO:0000313" key="1">
    <source>
        <dbReference type="EMBL" id="REA64021.1"/>
    </source>
</evidence>
<evidence type="ECO:0000313" key="2">
    <source>
        <dbReference type="Proteomes" id="UP000256373"/>
    </source>
</evidence>
<dbReference type="EMBL" id="QNUL01000001">
    <property type="protein sequence ID" value="REA64021.1"/>
    <property type="molecule type" value="Genomic_DNA"/>
</dbReference>
<proteinExistence type="predicted"/>
<dbReference type="Proteomes" id="UP000256373">
    <property type="component" value="Unassembled WGS sequence"/>
</dbReference>
<organism evidence="1 2">
    <name type="scientific">Dyadobacter luteus</name>
    <dbReference type="NCBI Taxonomy" id="2259619"/>
    <lineage>
        <taxon>Bacteria</taxon>
        <taxon>Pseudomonadati</taxon>
        <taxon>Bacteroidota</taxon>
        <taxon>Cytophagia</taxon>
        <taxon>Cytophagales</taxon>
        <taxon>Spirosomataceae</taxon>
        <taxon>Dyadobacter</taxon>
    </lineage>
</organism>
<name>A0A3D8YJ60_9BACT</name>
<protein>
    <submittedName>
        <fullName evidence="1">Uncharacterized protein</fullName>
    </submittedName>
</protein>
<gene>
    <name evidence="1" type="ORF">DSL64_00170</name>
</gene>